<protein>
    <submittedName>
        <fullName evidence="2">PO121 protein</fullName>
    </submittedName>
</protein>
<sequence length="1039" mass="104774">PRRRYPLPAARPALPLCLPAARWEGGSPRSAPWARRVGPLRSPVTVRIAPPAVGIAHSSALEQLVSPLAFPATSSPDPCAKETVLNAIRESRKRAVEEEEEEDQTFGNDQESKRRRHDSSGSGQSAFEPLIANGAPASLIPKPGSLKRGLCSHCPDDCSNKRSRTSSMSSLNNTYAGGIPSSIRNAIASSYSSSRGLTQLWKRRVVSVSPLSSPASSRPQTPEWPLKKAREEESHCSNASTPVKSDKELQTEKVVESPVWKKQNSPSPPSASGSSGKRKRKIPLLSSLRGDQLVLPPPPQLGYSITSEDLDAEKKAVLQWFNSVLEDKADAVAITTAEMMPVSKPLVFVVTSPGPMPASTAPASANSSLLDSLKKMQSSQAVSTAPDSTGTAAASQLPPFAAQPPAPAVSLESSSLPAISADIKPVPVLSTPAPSAPPALAVQSPSSLDPPVFTELGQTPSKPPSFPKPSILFGMLNTPAANQPAVTTATAMPTTATATPTAFTAVPTPPTGMPTTTSIFKPIFGAVPKNENAAVCTAVTSTTATVSVSSSPASTSSTSSIFKPIFGSVTAASSPAKVSPFAFKPAAEPASEPPTASTATLAGFTGLPNVIFTTAATTATTQSSSTDATIKPVFSFGPNLPASTAPAASVTVTAATSTSTTQPFLFGGLSGSAPSTETSFATSGPVFQFGKPPPATVTATTSVPGGPAFGQVPSNSTVAATSVGFSIFGSTTLTSSAPGTTAQAPLTFSSCISAFGSFSASTKPPPPYPSTGGQLTFSTGAAESHVPTSKPAAGPISFNPPFSFGAPPAQSVAQPAFGSGAQPAFGTTSAQGSFGTSSTQAAFGTTTSVFSFGTATSTTSSFGATTQTTSSSTGATVFGTTPSPFAFGASTQPGPSTSAFGMGTPGLSSASPAVAFSFGAGQSGAASAATPFGSSLPQSALGAQGQSTPFAFTMTSTPNSKPAFGGALVPTFGQGTPVPGAVGSGSGTLSFRTPSTPASSFGGIGTSFGSSTPAFSIGAGSKMGTRQRLQARRQHTRKK</sequence>
<dbReference type="Pfam" id="PF15229">
    <property type="entry name" value="POM121"/>
    <property type="match status" value="1"/>
</dbReference>
<dbReference type="EMBL" id="VWZV01010964">
    <property type="protein sequence ID" value="NXI14888.1"/>
    <property type="molecule type" value="Genomic_DNA"/>
</dbReference>
<feature type="region of interest" description="Disordered" evidence="1">
    <location>
        <begin position="1013"/>
        <end position="1039"/>
    </location>
</feature>
<feature type="compositionally biased region" description="Basic and acidic residues" evidence="1">
    <location>
        <begin position="225"/>
        <end position="235"/>
    </location>
</feature>
<feature type="region of interest" description="Disordered" evidence="1">
    <location>
        <begin position="207"/>
        <end position="300"/>
    </location>
</feature>
<feature type="compositionally biased region" description="Basic and acidic residues" evidence="1">
    <location>
        <begin position="244"/>
        <end position="255"/>
    </location>
</feature>
<evidence type="ECO:0000313" key="3">
    <source>
        <dbReference type="Proteomes" id="UP000530962"/>
    </source>
</evidence>
<reference evidence="2 3" key="1">
    <citation type="submission" date="2019-09" db="EMBL/GenBank/DDBJ databases">
        <title>Bird 10,000 Genomes (B10K) Project - Family phase.</title>
        <authorList>
            <person name="Zhang G."/>
        </authorList>
    </citation>
    <scope>NUCLEOTIDE SEQUENCE [LARGE SCALE GENOMIC DNA]</scope>
    <source>
        <strain evidence="2">B10K-DU-001-26</strain>
        <tissue evidence="2">Muscle</tissue>
    </source>
</reference>
<feature type="region of interest" description="Disordered" evidence="1">
    <location>
        <begin position="91"/>
        <end position="128"/>
    </location>
</feature>
<feature type="non-terminal residue" evidence="2">
    <location>
        <position position="1039"/>
    </location>
</feature>
<dbReference type="PANTHER" id="PTHR23193:SF5">
    <property type="entry name" value="NUCLEAR ENVELOPE PORE MEMBRANE PROTEIN POM 121C-RELATED"/>
    <property type="match status" value="1"/>
</dbReference>
<feature type="compositionally biased region" description="Low complexity" evidence="1">
    <location>
        <begin position="207"/>
        <end position="219"/>
    </location>
</feature>
<feature type="compositionally biased region" description="Basic residues" evidence="1">
    <location>
        <begin position="1029"/>
        <end position="1039"/>
    </location>
</feature>
<feature type="compositionally biased region" description="Polar residues" evidence="1">
    <location>
        <begin position="378"/>
        <end position="391"/>
    </location>
</feature>
<gene>
    <name evidence="2" type="primary">Pom121</name>
    <name evidence="2" type="ORF">IRECYA_R08011</name>
</gene>
<dbReference type="GO" id="GO:0008139">
    <property type="term" value="F:nuclear localization sequence binding"/>
    <property type="evidence" value="ECO:0007669"/>
    <property type="project" value="TreeGrafter"/>
</dbReference>
<accession>A0A7K9QTQ3</accession>
<dbReference type="PANTHER" id="PTHR23193">
    <property type="entry name" value="NUCLEAR PORE COMPLEX PROTEIN NUP"/>
    <property type="match status" value="1"/>
</dbReference>
<dbReference type="InterPro" id="IPR026054">
    <property type="entry name" value="Nucleoporin"/>
</dbReference>
<dbReference type="GO" id="GO:0017056">
    <property type="term" value="F:structural constituent of nuclear pore"/>
    <property type="evidence" value="ECO:0007669"/>
    <property type="project" value="TreeGrafter"/>
</dbReference>
<dbReference type="GO" id="GO:0005643">
    <property type="term" value="C:nuclear pore"/>
    <property type="evidence" value="ECO:0007669"/>
    <property type="project" value="TreeGrafter"/>
</dbReference>
<dbReference type="GO" id="GO:0006606">
    <property type="term" value="P:protein import into nucleus"/>
    <property type="evidence" value="ECO:0007669"/>
    <property type="project" value="TreeGrafter"/>
</dbReference>
<feature type="non-terminal residue" evidence="2">
    <location>
        <position position="1"/>
    </location>
</feature>
<name>A0A7K9QTQ3_IRECY</name>
<proteinExistence type="predicted"/>
<dbReference type="Proteomes" id="UP000530962">
    <property type="component" value="Unassembled WGS sequence"/>
</dbReference>
<evidence type="ECO:0000313" key="2">
    <source>
        <dbReference type="EMBL" id="NXI14888.1"/>
    </source>
</evidence>
<feature type="region of interest" description="Disordered" evidence="1">
    <location>
        <begin position="762"/>
        <end position="794"/>
    </location>
</feature>
<organism evidence="2 3">
    <name type="scientific">Irena cyanogastra</name>
    <name type="common">Philippine fairy-bluebird</name>
    <dbReference type="NCBI Taxonomy" id="175120"/>
    <lineage>
        <taxon>Eukaryota</taxon>
        <taxon>Metazoa</taxon>
        <taxon>Chordata</taxon>
        <taxon>Craniata</taxon>
        <taxon>Vertebrata</taxon>
        <taxon>Euteleostomi</taxon>
        <taxon>Archelosauria</taxon>
        <taxon>Archosauria</taxon>
        <taxon>Dinosauria</taxon>
        <taxon>Saurischia</taxon>
        <taxon>Theropoda</taxon>
        <taxon>Coelurosauria</taxon>
        <taxon>Aves</taxon>
        <taxon>Neognathae</taxon>
        <taxon>Neoaves</taxon>
        <taxon>Telluraves</taxon>
        <taxon>Australaves</taxon>
        <taxon>Passeriformes</taxon>
        <taxon>Corvoidea</taxon>
        <taxon>Irenidae</taxon>
        <taxon>Irena</taxon>
    </lineage>
</organism>
<dbReference type="AlphaFoldDB" id="A0A7K9QTQ3"/>
<keyword evidence="3" id="KW-1185">Reference proteome</keyword>
<feature type="region of interest" description="Disordered" evidence="1">
    <location>
        <begin position="378"/>
        <end position="408"/>
    </location>
</feature>
<dbReference type="GO" id="GO:0006405">
    <property type="term" value="P:RNA export from nucleus"/>
    <property type="evidence" value="ECO:0007669"/>
    <property type="project" value="TreeGrafter"/>
</dbReference>
<comment type="caution">
    <text evidence="2">The sequence shown here is derived from an EMBL/GenBank/DDBJ whole genome shotgun (WGS) entry which is preliminary data.</text>
</comment>
<feature type="compositionally biased region" description="Polar residues" evidence="1">
    <location>
        <begin position="771"/>
        <end position="781"/>
    </location>
</feature>
<evidence type="ECO:0000256" key="1">
    <source>
        <dbReference type="SAM" id="MobiDB-lite"/>
    </source>
</evidence>